<evidence type="ECO:0000256" key="1">
    <source>
        <dbReference type="SAM" id="Phobius"/>
    </source>
</evidence>
<dbReference type="Proteomes" id="UP000466442">
    <property type="component" value="Unassembled WGS sequence"/>
</dbReference>
<name>A0A8S9XME7_APOLU</name>
<dbReference type="EMBL" id="WIXP02000006">
    <property type="protein sequence ID" value="KAF6209418.1"/>
    <property type="molecule type" value="Genomic_DNA"/>
</dbReference>
<keyword evidence="1" id="KW-1133">Transmembrane helix</keyword>
<sequence length="107" mass="12280">MLTQIALCDIHLPVDACVVTFQCRNCFVGHPVMNNPTVYAGHSLALRHMWWCKWRNHRNFDRAVTISEQFKSLVGLKNLCERQILDFAPNVVVGFIITSALTFTFLE</sequence>
<keyword evidence="3" id="KW-1185">Reference proteome</keyword>
<comment type="caution">
    <text evidence="2">The sequence shown here is derived from an EMBL/GenBank/DDBJ whole genome shotgun (WGS) entry which is preliminary data.</text>
</comment>
<gene>
    <name evidence="2" type="ORF">GE061_015165</name>
</gene>
<protein>
    <submittedName>
        <fullName evidence="2">Uncharacterized protein</fullName>
    </submittedName>
</protein>
<proteinExistence type="predicted"/>
<keyword evidence="1" id="KW-0812">Transmembrane</keyword>
<evidence type="ECO:0000313" key="2">
    <source>
        <dbReference type="EMBL" id="KAF6209418.1"/>
    </source>
</evidence>
<reference evidence="2" key="1">
    <citation type="journal article" date="2021" name="Mol. Ecol. Resour.">
        <title>Apolygus lucorum genome provides insights into omnivorousness and mesophyll feeding.</title>
        <authorList>
            <person name="Liu Y."/>
            <person name="Liu H."/>
            <person name="Wang H."/>
            <person name="Huang T."/>
            <person name="Liu B."/>
            <person name="Yang B."/>
            <person name="Yin L."/>
            <person name="Li B."/>
            <person name="Zhang Y."/>
            <person name="Zhang S."/>
            <person name="Jiang F."/>
            <person name="Zhang X."/>
            <person name="Ren Y."/>
            <person name="Wang B."/>
            <person name="Wang S."/>
            <person name="Lu Y."/>
            <person name="Wu K."/>
            <person name="Fan W."/>
            <person name="Wang G."/>
        </authorList>
    </citation>
    <scope>NUCLEOTIDE SEQUENCE</scope>
    <source>
        <strain evidence="2">12Hb</strain>
    </source>
</reference>
<feature type="transmembrane region" description="Helical" evidence="1">
    <location>
        <begin position="87"/>
        <end position="106"/>
    </location>
</feature>
<evidence type="ECO:0000313" key="3">
    <source>
        <dbReference type="Proteomes" id="UP000466442"/>
    </source>
</evidence>
<accession>A0A8S9XME7</accession>
<organism evidence="2 3">
    <name type="scientific">Apolygus lucorum</name>
    <name type="common">Small green plant bug</name>
    <name type="synonym">Lygocoris lucorum</name>
    <dbReference type="NCBI Taxonomy" id="248454"/>
    <lineage>
        <taxon>Eukaryota</taxon>
        <taxon>Metazoa</taxon>
        <taxon>Ecdysozoa</taxon>
        <taxon>Arthropoda</taxon>
        <taxon>Hexapoda</taxon>
        <taxon>Insecta</taxon>
        <taxon>Pterygota</taxon>
        <taxon>Neoptera</taxon>
        <taxon>Paraneoptera</taxon>
        <taxon>Hemiptera</taxon>
        <taxon>Heteroptera</taxon>
        <taxon>Panheteroptera</taxon>
        <taxon>Cimicomorpha</taxon>
        <taxon>Miridae</taxon>
        <taxon>Mirini</taxon>
        <taxon>Apolygus</taxon>
    </lineage>
</organism>
<keyword evidence="1" id="KW-0472">Membrane</keyword>
<dbReference type="AlphaFoldDB" id="A0A8S9XME7"/>